<sequence length="266" mass="29152">MTTGRQRLVIVHAGFHKTGTSSLQDHLRRNRQLLSGHVRLLLKEDMPAPAGAAVAYGRAPAPWRMRAFRGALTGALSVLPDEPVPLVLSWEGLSGAMPGHRTVLGRTIRTYRAAAPLALATYEGLHRRFPDADIRFLYTTRDQAGWTASVHGHILRSRRLTEDEATFRDSIAPLATSLAILRRRLPCDVIEAPLAASHDHRDGPAAPLLDLLDLPPSLRRALHPATHSNRGNSPEVRAGLADLNHRISDKAELRRAKAVLTGERDG</sequence>
<dbReference type="EMBL" id="VFFF01000001">
    <property type="protein sequence ID" value="TNY33437.1"/>
    <property type="molecule type" value="Genomic_DNA"/>
</dbReference>
<dbReference type="OrthoDB" id="7705857at2"/>
<gene>
    <name evidence="1" type="ORF">FHY64_09235</name>
</gene>
<dbReference type="Gene3D" id="3.40.50.300">
    <property type="entry name" value="P-loop containing nucleotide triphosphate hydrolases"/>
    <property type="match status" value="1"/>
</dbReference>
<dbReference type="AlphaFoldDB" id="A0A5C5GH76"/>
<dbReference type="InterPro" id="IPR027417">
    <property type="entry name" value="P-loop_NTPase"/>
</dbReference>
<reference evidence="1 2" key="1">
    <citation type="submission" date="2019-06" db="EMBL/GenBank/DDBJ databases">
        <title>Genome of new Rhodobacteraceae sp. SM1903.</title>
        <authorList>
            <person name="Ren X."/>
        </authorList>
    </citation>
    <scope>NUCLEOTIDE SEQUENCE [LARGE SCALE GENOMIC DNA]</scope>
    <source>
        <strain evidence="1 2">SM1903</strain>
    </source>
</reference>
<accession>A0A5C5GH76</accession>
<protein>
    <recommendedName>
        <fullName evidence="3">Sulfotransferase family protein</fullName>
    </recommendedName>
</protein>
<comment type="caution">
    <text evidence="1">The sequence shown here is derived from an EMBL/GenBank/DDBJ whole genome shotgun (WGS) entry which is preliminary data.</text>
</comment>
<proteinExistence type="predicted"/>
<evidence type="ECO:0008006" key="3">
    <source>
        <dbReference type="Google" id="ProtNLM"/>
    </source>
</evidence>
<name>A0A5C5GH76_9RHOB</name>
<organism evidence="1 2">
    <name type="scientific">Pelagovum pacificum</name>
    <dbReference type="NCBI Taxonomy" id="2588711"/>
    <lineage>
        <taxon>Bacteria</taxon>
        <taxon>Pseudomonadati</taxon>
        <taxon>Pseudomonadota</taxon>
        <taxon>Alphaproteobacteria</taxon>
        <taxon>Rhodobacterales</taxon>
        <taxon>Paracoccaceae</taxon>
        <taxon>Pelagovum</taxon>
    </lineage>
</organism>
<evidence type="ECO:0000313" key="2">
    <source>
        <dbReference type="Proteomes" id="UP000314011"/>
    </source>
</evidence>
<dbReference type="Proteomes" id="UP000314011">
    <property type="component" value="Unassembled WGS sequence"/>
</dbReference>
<evidence type="ECO:0000313" key="1">
    <source>
        <dbReference type="EMBL" id="TNY33437.1"/>
    </source>
</evidence>
<dbReference type="RefSeq" id="WP_140194122.1">
    <property type="nucleotide sequence ID" value="NZ_CP065915.1"/>
</dbReference>
<keyword evidence="2" id="KW-1185">Reference proteome</keyword>
<dbReference type="SUPFAM" id="SSF52540">
    <property type="entry name" value="P-loop containing nucleoside triphosphate hydrolases"/>
    <property type="match status" value="1"/>
</dbReference>